<evidence type="ECO:0000259" key="16">
    <source>
        <dbReference type="Pfam" id="PF04053"/>
    </source>
</evidence>
<dbReference type="PROSITE" id="PS50082">
    <property type="entry name" value="WD_REPEATS_2"/>
    <property type="match status" value="4"/>
</dbReference>
<evidence type="ECO:0000256" key="2">
    <source>
        <dbReference type="ARBA" id="ARBA00010844"/>
    </source>
</evidence>
<keyword evidence="3 13" id="KW-0813">Transport</keyword>
<dbReference type="PANTHER" id="PTHR19876">
    <property type="entry name" value="COATOMER"/>
    <property type="match status" value="1"/>
</dbReference>
<evidence type="ECO:0000256" key="9">
    <source>
        <dbReference type="ARBA" id="ARBA00023034"/>
    </source>
</evidence>
<dbReference type="InterPro" id="IPR020472">
    <property type="entry name" value="WD40_PAC1"/>
</dbReference>
<evidence type="ECO:0000256" key="5">
    <source>
        <dbReference type="ARBA" id="ARBA00022574"/>
    </source>
</evidence>
<dbReference type="InterPro" id="IPR001680">
    <property type="entry name" value="WD40_rpt"/>
</dbReference>
<evidence type="ECO:0000256" key="7">
    <source>
        <dbReference type="ARBA" id="ARBA00022892"/>
    </source>
</evidence>
<dbReference type="SUPFAM" id="SSF50978">
    <property type="entry name" value="WD40 repeat-like"/>
    <property type="match status" value="2"/>
</dbReference>
<reference evidence="18 19" key="3">
    <citation type="journal article" date="2015" name="Genome Announc.">
        <title>Draft Genome Sequence of the Archiascomycetous Yeast Saitoella complicata.</title>
        <authorList>
            <person name="Yamauchi K."/>
            <person name="Kondo S."/>
            <person name="Hamamoto M."/>
            <person name="Takahashi Y."/>
            <person name="Ogura Y."/>
            <person name="Hayashi T."/>
            <person name="Nishida H."/>
        </authorList>
    </citation>
    <scope>NUCLEOTIDE SEQUENCE [LARGE SCALE GENOMIC DNA]</scope>
    <source>
        <strain evidence="18 19">NRRL Y-17804</strain>
    </source>
</reference>
<keyword evidence="4 13" id="KW-0963">Cytoplasm</keyword>
<evidence type="ECO:0000313" key="18">
    <source>
        <dbReference type="EMBL" id="GAO47266.1"/>
    </source>
</evidence>
<keyword evidence="7 13" id="KW-0931">ER-Golgi transport</keyword>
<comment type="caution">
    <text evidence="18">The sequence shown here is derived from an EMBL/GenBank/DDBJ whole genome shotgun (WGS) entry which is preliminary data.</text>
</comment>
<dbReference type="GO" id="GO:0005198">
    <property type="term" value="F:structural molecule activity"/>
    <property type="evidence" value="ECO:0007669"/>
    <property type="project" value="UniProtKB-UniRule"/>
</dbReference>
<evidence type="ECO:0000256" key="12">
    <source>
        <dbReference type="ARBA" id="ARBA00025536"/>
    </source>
</evidence>
<evidence type="ECO:0000256" key="10">
    <source>
        <dbReference type="ARBA" id="ARBA00023136"/>
    </source>
</evidence>
<evidence type="ECO:0000256" key="6">
    <source>
        <dbReference type="ARBA" id="ARBA00022737"/>
    </source>
</evidence>
<feature type="compositionally biased region" description="Acidic residues" evidence="15">
    <location>
        <begin position="854"/>
        <end position="873"/>
    </location>
</feature>
<keyword evidence="5 14" id="KW-0853">WD repeat</keyword>
<name>A0A0E9NC14_SAICN</name>
<dbReference type="Proteomes" id="UP000033140">
    <property type="component" value="Unassembled WGS sequence"/>
</dbReference>
<dbReference type="GO" id="GO:0006890">
    <property type="term" value="P:retrograde vesicle-mediated transport, Golgi to endoplasmic reticulum"/>
    <property type="evidence" value="ECO:0007669"/>
    <property type="project" value="TreeGrafter"/>
</dbReference>
<dbReference type="CDD" id="cd00200">
    <property type="entry name" value="WD40"/>
    <property type="match status" value="1"/>
</dbReference>
<feature type="repeat" description="WD" evidence="14">
    <location>
        <begin position="179"/>
        <end position="222"/>
    </location>
</feature>
<dbReference type="GO" id="GO:0006886">
    <property type="term" value="P:intracellular protein transport"/>
    <property type="evidence" value="ECO:0007669"/>
    <property type="project" value="UniProtKB-UniRule"/>
</dbReference>
<feature type="repeat" description="WD" evidence="14">
    <location>
        <begin position="223"/>
        <end position="264"/>
    </location>
</feature>
<reference evidence="18 19" key="2">
    <citation type="journal article" date="2014" name="J. Gen. Appl. Microbiol.">
        <title>The early diverging ascomycetous budding yeast Saitoella complicata has three histone deacetylases belonging to the Clr6, Hos2, and Rpd3 lineages.</title>
        <authorList>
            <person name="Nishida H."/>
            <person name="Matsumoto T."/>
            <person name="Kondo S."/>
            <person name="Hamamoto M."/>
            <person name="Yoshikawa H."/>
        </authorList>
    </citation>
    <scope>NUCLEOTIDE SEQUENCE [LARGE SCALE GENOMIC DNA]</scope>
    <source>
        <strain evidence="18 19">NRRL Y-17804</strain>
    </source>
</reference>
<dbReference type="FunFam" id="2.130.10.10:FF:000016">
    <property type="entry name" value="Coatomer alpha subunit, putative"/>
    <property type="match status" value="1"/>
</dbReference>
<evidence type="ECO:0000256" key="1">
    <source>
        <dbReference type="ARBA" id="ARBA00004347"/>
    </source>
</evidence>
<dbReference type="InterPro" id="IPR050844">
    <property type="entry name" value="Coatomer_complex_subunit"/>
</dbReference>
<dbReference type="GO" id="GO:0030126">
    <property type="term" value="C:COPI vesicle coat"/>
    <property type="evidence" value="ECO:0007669"/>
    <property type="project" value="TreeGrafter"/>
</dbReference>
<feature type="compositionally biased region" description="Acidic residues" evidence="15">
    <location>
        <begin position="829"/>
        <end position="841"/>
    </location>
</feature>
<dbReference type="InterPro" id="IPR006692">
    <property type="entry name" value="Beta-prop_COPA/B_2nd"/>
</dbReference>
<dbReference type="InterPro" id="IPR016453">
    <property type="entry name" value="COPB2"/>
</dbReference>
<evidence type="ECO:0000256" key="15">
    <source>
        <dbReference type="SAM" id="MobiDB-lite"/>
    </source>
</evidence>
<reference evidence="18 19" key="1">
    <citation type="journal article" date="2011" name="J. Gen. Appl. Microbiol.">
        <title>Draft genome sequencing of the enigmatic yeast Saitoella complicata.</title>
        <authorList>
            <person name="Nishida H."/>
            <person name="Hamamoto M."/>
            <person name="Sugiyama J."/>
        </authorList>
    </citation>
    <scope>NUCLEOTIDE SEQUENCE [LARGE SCALE GENOMIC DNA]</scope>
    <source>
        <strain evidence="18 19">NRRL Y-17804</strain>
    </source>
</reference>
<dbReference type="Pfam" id="PF04053">
    <property type="entry name" value="B-prop_COPA_B_2nd"/>
    <property type="match status" value="1"/>
</dbReference>
<keyword evidence="10 13" id="KW-0472">Membrane</keyword>
<dbReference type="STRING" id="698492.A0A0E9NC14"/>
<comment type="subcellular location">
    <subcellularLocation>
        <location evidence="1 13">Cytoplasmic vesicle</location>
        <location evidence="1 13">COPI-coated vesicle membrane</location>
        <topology evidence="1 13">Peripheral membrane protein</topology>
        <orientation evidence="1 13">Cytoplasmic side</orientation>
    </subcellularLocation>
    <subcellularLocation>
        <location evidence="13">Golgi apparatus membrane</location>
        <topology evidence="13">Peripheral membrane protein</topology>
        <orientation evidence="13">Cytoplasmic side</orientation>
    </subcellularLocation>
    <text evidence="13">The coatomer is cytoplasmic or polymerized on the cytoplasmic side of the Golgi, as well as on the vesicles/buds originating from it.</text>
</comment>
<keyword evidence="9 13" id="KW-0333">Golgi apparatus</keyword>
<dbReference type="CDD" id="cd22947">
    <property type="entry name" value="Coatomer_WDAD_beta-like"/>
    <property type="match status" value="1"/>
</dbReference>
<dbReference type="PRINTS" id="PR00320">
    <property type="entry name" value="GPROTEINBRPT"/>
</dbReference>
<dbReference type="Gene3D" id="2.130.10.10">
    <property type="entry name" value="YVTN repeat-like/Quinoprotein amine dehydrogenase"/>
    <property type="match status" value="1"/>
</dbReference>
<dbReference type="PANTHER" id="PTHR19876:SF2">
    <property type="entry name" value="COATOMER SUBUNIT BETA"/>
    <property type="match status" value="1"/>
</dbReference>
<proteinExistence type="inferred from homology"/>
<dbReference type="FunFam" id="1.25.40.470:FF:000001">
    <property type="entry name" value="Coatomer subunit beta"/>
    <property type="match status" value="1"/>
</dbReference>
<dbReference type="GO" id="GO:0006891">
    <property type="term" value="P:intra-Golgi vesicle-mediated transport"/>
    <property type="evidence" value="ECO:0007669"/>
    <property type="project" value="TreeGrafter"/>
</dbReference>
<keyword evidence="6" id="KW-0677">Repeat</keyword>
<dbReference type="GO" id="GO:0006888">
    <property type="term" value="P:endoplasmic reticulum to Golgi vesicle-mediated transport"/>
    <property type="evidence" value="ECO:0007669"/>
    <property type="project" value="TreeGrafter"/>
</dbReference>
<accession>A0A0E9NC14</accession>
<evidence type="ECO:0000256" key="13">
    <source>
        <dbReference type="PIRNR" id="PIRNR005567"/>
    </source>
</evidence>
<evidence type="ECO:0000256" key="3">
    <source>
        <dbReference type="ARBA" id="ARBA00022448"/>
    </source>
</evidence>
<dbReference type="OMA" id="YVDYYPQ"/>
<protein>
    <recommendedName>
        <fullName evidence="13">Coatomer subunit beta'</fullName>
    </recommendedName>
</protein>
<evidence type="ECO:0000313" key="19">
    <source>
        <dbReference type="Proteomes" id="UP000033140"/>
    </source>
</evidence>
<evidence type="ECO:0000256" key="8">
    <source>
        <dbReference type="ARBA" id="ARBA00022927"/>
    </source>
</evidence>
<comment type="function">
    <text evidence="12 13">The coatomer is a cytosolic protein complex that binds to dilysine motifs and reversibly associates with Golgi non-clathrin-coated vesicles, which further mediate biosynthetic protein transport from the ER, via the Golgi up to the trans Golgi network. Coatomer complex is required for budding from Golgi membranes, and is essential for the retrograde Golgi-to-ER transport of dilysine-tagged proteins.</text>
</comment>
<evidence type="ECO:0000256" key="14">
    <source>
        <dbReference type="PROSITE-ProRule" id="PRU00221"/>
    </source>
</evidence>
<dbReference type="Pfam" id="PF23953">
    <property type="entry name" value="TPR_COPA_B"/>
    <property type="match status" value="1"/>
</dbReference>
<evidence type="ECO:0000259" key="17">
    <source>
        <dbReference type="Pfam" id="PF23953"/>
    </source>
</evidence>
<organism evidence="18 19">
    <name type="scientific">Saitoella complicata (strain BCRC 22490 / CBS 7301 / JCM 7358 / NBRC 10748 / NRRL Y-17804)</name>
    <dbReference type="NCBI Taxonomy" id="698492"/>
    <lineage>
        <taxon>Eukaryota</taxon>
        <taxon>Fungi</taxon>
        <taxon>Dikarya</taxon>
        <taxon>Ascomycota</taxon>
        <taxon>Taphrinomycotina</taxon>
        <taxon>Taphrinomycotina incertae sedis</taxon>
        <taxon>Saitoella</taxon>
    </lineage>
</organism>
<dbReference type="SMART" id="SM00320">
    <property type="entry name" value="WD40"/>
    <property type="match status" value="6"/>
</dbReference>
<dbReference type="AlphaFoldDB" id="A0A0E9NC14"/>
<feature type="region of interest" description="Disordered" evidence="15">
    <location>
        <begin position="824"/>
        <end position="880"/>
    </location>
</feature>
<dbReference type="PROSITE" id="PS50294">
    <property type="entry name" value="WD_REPEATS_REGION"/>
    <property type="match status" value="4"/>
</dbReference>
<comment type="subunit">
    <text evidence="13">Oligomeric complex that consists of at least the alpha, beta, beta', gamma, delta, epsilon and zeta subunits.</text>
</comment>
<dbReference type="Gene3D" id="1.25.40.470">
    <property type="match status" value="1"/>
</dbReference>
<dbReference type="Pfam" id="PF00400">
    <property type="entry name" value="WD40"/>
    <property type="match status" value="4"/>
</dbReference>
<feature type="repeat" description="WD" evidence="14">
    <location>
        <begin position="136"/>
        <end position="178"/>
    </location>
</feature>
<sequence>MKLDITRQLFQRSDRVKAVDLHPTEPWVIASLYTGTVTIWNYALGTTVKSFEVTDVPIRAVRFIPRKSQFICGADDFHVRVYNYSTGAKVAGWEAHPDYIRVLAVHPTLPYVLSAGDDMTIKLWNWDDGWRCERVYEGHAHYVMSLAWNPKDANVFASACLDRTVKVWSLGSSTANFTIEAHQRGVNYVDYYHGGDKPYLLTSSDDGQIRVWDYQTKGLVSSLSGHTSNVSFAIFHPSLPIILSGSEDGSIKIWHSSTYRLLQTLNYGLERAWCISYLKSTNSIALGFDEGVVVSKLGREGPVGSMDQSGKIIFARNTQILGAAIRDTDVAEKKDGEKILLQTRELGMSEVYPGKLTHSPNGRFVTLTGDGEYIIYTALAWRNKAFGSALDFVWARDSNGYAIREASGSIRVYKAFKERAGWASNVTWEADGLWGGELLAVGGKEWVGLFDWESGALVRRIDVAARDIWWSESGELLVIATDESFYVLRFHRELYAEAVENGNVDADEGVEDAFEVIAEVSEAVRSGEWIGDCFVYTNTANRLNYLVGDQTHTISHFDSGMYMLGYIPRDGRVYLADKDVNVVSYQLSLGVVEYQTLVLRGDMDAAAELLPTIPEEQVGKLSRFLEGQGFKELALDIATDPEQRFDLALQLARLDVAIEIARAQDLEAKWKTVGDAALLSWDLALAEECYVNAKDLGSLLLLYSSTGDSEGMRKVAELAVEGGANNVAFAALLSTGETNGCVDLLTKTGRVGEAALFAKTYVPSRLPGVVDQWKEDLGKKERKRLAEMIANPRDDEELFEDWKEVLDREAQVAKGENLIDISEVQAPEAETEQEVTEETVEGDAIASEDVTAMEVEETNGDGAVEADEEDDNESEGKKDE</sequence>
<evidence type="ECO:0000256" key="11">
    <source>
        <dbReference type="ARBA" id="ARBA00023329"/>
    </source>
</evidence>
<keyword evidence="8 13" id="KW-0653">Protein transport</keyword>
<dbReference type="PIRSF" id="PIRSF005567">
    <property type="entry name" value="Coatomer_beta'_subunit"/>
    <property type="match status" value="1"/>
</dbReference>
<feature type="domain" description="COPA/B TPR" evidence="17">
    <location>
        <begin position="594"/>
        <end position="774"/>
    </location>
</feature>
<dbReference type="EMBL" id="BACD03000008">
    <property type="protein sequence ID" value="GAO47266.1"/>
    <property type="molecule type" value="Genomic_DNA"/>
</dbReference>
<keyword evidence="11 13" id="KW-0968">Cytoplasmic vesicle</keyword>
<dbReference type="InterPro" id="IPR056176">
    <property type="entry name" value="TPR_COPA_B"/>
</dbReference>
<gene>
    <name evidence="18" type="ORF">G7K_1476-t1</name>
</gene>
<dbReference type="InterPro" id="IPR015943">
    <property type="entry name" value="WD40/YVTN_repeat-like_dom_sf"/>
</dbReference>
<comment type="similarity">
    <text evidence="2 13">Belongs to the WD repeat COPB2 family.</text>
</comment>
<feature type="repeat" description="WD" evidence="14">
    <location>
        <begin position="93"/>
        <end position="125"/>
    </location>
</feature>
<dbReference type="InterPro" id="IPR036322">
    <property type="entry name" value="WD40_repeat_dom_sf"/>
</dbReference>
<dbReference type="GO" id="GO:0000139">
    <property type="term" value="C:Golgi membrane"/>
    <property type="evidence" value="ECO:0007669"/>
    <property type="project" value="UniProtKB-SubCell"/>
</dbReference>
<evidence type="ECO:0000256" key="4">
    <source>
        <dbReference type="ARBA" id="ARBA00022490"/>
    </source>
</evidence>
<keyword evidence="19" id="KW-1185">Reference proteome</keyword>
<feature type="domain" description="COPA/B second beta-propeller" evidence="16">
    <location>
        <begin position="325"/>
        <end position="577"/>
    </location>
</feature>